<evidence type="ECO:0000313" key="3">
    <source>
        <dbReference type="Proteomes" id="UP000604046"/>
    </source>
</evidence>
<organism evidence="2 3">
    <name type="scientific">Symbiodinium natans</name>
    <dbReference type="NCBI Taxonomy" id="878477"/>
    <lineage>
        <taxon>Eukaryota</taxon>
        <taxon>Sar</taxon>
        <taxon>Alveolata</taxon>
        <taxon>Dinophyceae</taxon>
        <taxon>Suessiales</taxon>
        <taxon>Symbiodiniaceae</taxon>
        <taxon>Symbiodinium</taxon>
    </lineage>
</organism>
<dbReference type="OrthoDB" id="414234at2759"/>
<dbReference type="AlphaFoldDB" id="A0A812HDW3"/>
<sequence length="216" mass="24268">MARSRSPARQRVVRGVAGIEDIFLSPLTTEEIRRCRCLEAQGECCSVDEAFASSSSSVDDIEEYSPSVLDGDSSSSQSAGQPGIPPYILEQLKEESAELEDLRRCFNKKQQKFRWGGCRFHERRSLQPHLVQSGLTRGQLFLRCAQFWPRGEQACKRAKINRRSVTMVGGDQRCESQELGLQKIAAAVVAYQNFYRNTVSPKDLWNQVSFLDADAA</sequence>
<gene>
    <name evidence="2" type="ORF">SNAT2548_LOCUS1360</name>
</gene>
<reference evidence="2" key="1">
    <citation type="submission" date="2021-02" db="EMBL/GenBank/DDBJ databases">
        <authorList>
            <person name="Dougan E. K."/>
            <person name="Rhodes N."/>
            <person name="Thang M."/>
            <person name="Chan C."/>
        </authorList>
    </citation>
    <scope>NUCLEOTIDE SEQUENCE</scope>
</reference>
<proteinExistence type="predicted"/>
<dbReference type="EMBL" id="CAJNDS010000074">
    <property type="protein sequence ID" value="CAE6945053.1"/>
    <property type="molecule type" value="Genomic_DNA"/>
</dbReference>
<feature type="region of interest" description="Disordered" evidence="1">
    <location>
        <begin position="56"/>
        <end position="85"/>
    </location>
</feature>
<keyword evidence="3" id="KW-1185">Reference proteome</keyword>
<feature type="compositionally biased region" description="Low complexity" evidence="1">
    <location>
        <begin position="65"/>
        <end position="82"/>
    </location>
</feature>
<comment type="caution">
    <text evidence="2">The sequence shown here is derived from an EMBL/GenBank/DDBJ whole genome shotgun (WGS) entry which is preliminary data.</text>
</comment>
<evidence type="ECO:0000256" key="1">
    <source>
        <dbReference type="SAM" id="MobiDB-lite"/>
    </source>
</evidence>
<dbReference type="Proteomes" id="UP000604046">
    <property type="component" value="Unassembled WGS sequence"/>
</dbReference>
<protein>
    <submittedName>
        <fullName evidence="2">Uncharacterized protein</fullName>
    </submittedName>
</protein>
<accession>A0A812HDW3</accession>
<name>A0A812HDW3_9DINO</name>
<evidence type="ECO:0000313" key="2">
    <source>
        <dbReference type="EMBL" id="CAE6945053.1"/>
    </source>
</evidence>